<sequence length="124" mass="13450">MEEHALKRTNKILIWLNLVAIIIYACGPSFINYLTNSREGSVAAWQFLFAVIGLCLFGYGLSEAHELKTVKASSIFMTTAWVSVAAGVLGFIFAFMPKSMALGIISAIVAAVAFVCAMMAHKQN</sequence>
<dbReference type="PROSITE" id="PS51257">
    <property type="entry name" value="PROKAR_LIPOPROTEIN"/>
    <property type="match status" value="1"/>
</dbReference>
<feature type="transmembrane region" description="Helical" evidence="1">
    <location>
        <begin position="43"/>
        <end position="62"/>
    </location>
</feature>
<evidence type="ECO:0000256" key="1">
    <source>
        <dbReference type="SAM" id="Phobius"/>
    </source>
</evidence>
<keyword evidence="1" id="KW-0812">Transmembrane</keyword>
<feature type="transmembrane region" description="Helical" evidence="1">
    <location>
        <begin position="74"/>
        <end position="95"/>
    </location>
</feature>
<dbReference type="EMBL" id="JAQSFA010000005">
    <property type="protein sequence ID" value="MEE6700750.1"/>
    <property type="molecule type" value="Genomic_DNA"/>
</dbReference>
<reference evidence="2 3" key="1">
    <citation type="submission" date="2023-02" db="EMBL/GenBank/DDBJ databases">
        <title>The predominant lactic acid bacteria and yeasts involved in the spontaneous fermentation of millet during the production of the traditional porridge Hausa koko in Ghana.</title>
        <authorList>
            <person name="Atter A."/>
            <person name="Diaz M."/>
        </authorList>
    </citation>
    <scope>NUCLEOTIDE SEQUENCE [LARGE SCALE GENOMIC DNA]</scope>
    <source>
        <strain evidence="2 3">FI11552</strain>
    </source>
</reference>
<comment type="caution">
    <text evidence="2">The sequence shown here is derived from an EMBL/GenBank/DDBJ whole genome shotgun (WGS) entry which is preliminary data.</text>
</comment>
<evidence type="ECO:0000313" key="2">
    <source>
        <dbReference type="EMBL" id="MEE6700750.1"/>
    </source>
</evidence>
<feature type="transmembrane region" description="Helical" evidence="1">
    <location>
        <begin position="12"/>
        <end position="31"/>
    </location>
</feature>
<organism evidence="2 3">
    <name type="scientific">Limosilactobacillus pontis</name>
    <dbReference type="NCBI Taxonomy" id="35787"/>
    <lineage>
        <taxon>Bacteria</taxon>
        <taxon>Bacillati</taxon>
        <taxon>Bacillota</taxon>
        <taxon>Bacilli</taxon>
        <taxon>Lactobacillales</taxon>
        <taxon>Lactobacillaceae</taxon>
        <taxon>Limosilactobacillus</taxon>
    </lineage>
</organism>
<dbReference type="Proteomes" id="UP001335665">
    <property type="component" value="Unassembled WGS sequence"/>
</dbReference>
<evidence type="ECO:0000313" key="3">
    <source>
        <dbReference type="Proteomes" id="UP001335665"/>
    </source>
</evidence>
<gene>
    <name evidence="2" type="ORF">PS396_02880</name>
</gene>
<keyword evidence="1" id="KW-1133">Transmembrane helix</keyword>
<keyword evidence="1" id="KW-0472">Membrane</keyword>
<proteinExistence type="predicted"/>
<protein>
    <submittedName>
        <fullName evidence="2">Uncharacterized protein</fullName>
    </submittedName>
</protein>
<keyword evidence="3" id="KW-1185">Reference proteome</keyword>
<dbReference type="RefSeq" id="WP_331192398.1">
    <property type="nucleotide sequence ID" value="NZ_JAQSEN010000010.1"/>
</dbReference>
<feature type="transmembrane region" description="Helical" evidence="1">
    <location>
        <begin position="101"/>
        <end position="120"/>
    </location>
</feature>
<name>A0ABU7SRQ1_9LACO</name>
<accession>A0ABU7SRQ1</accession>